<dbReference type="InterPro" id="IPR003362">
    <property type="entry name" value="Bact_transf"/>
</dbReference>
<dbReference type="Pfam" id="PF02397">
    <property type="entry name" value="Bac_transf"/>
    <property type="match status" value="1"/>
</dbReference>
<reference evidence="4 5" key="1">
    <citation type="submission" date="2014-07" db="EMBL/GenBank/DDBJ databases">
        <authorList>
            <person name="Urmite Genomes Urmite Genomes"/>
        </authorList>
    </citation>
    <scope>NUCLEOTIDE SEQUENCE [LARGE SCALE GENOMIC DNA]</scope>
    <source>
        <strain evidence="4 5">13MG44_air</strain>
    </source>
</reference>
<accession>A0A078M711</accession>
<keyword evidence="2" id="KW-1133">Transmembrane helix</keyword>
<keyword evidence="2" id="KW-0472">Membrane</keyword>
<dbReference type="HOGENOM" id="CLU_024920_1_4_9"/>
<evidence type="ECO:0000313" key="5">
    <source>
        <dbReference type="Proteomes" id="UP000044136"/>
    </source>
</evidence>
<evidence type="ECO:0000256" key="1">
    <source>
        <dbReference type="ARBA" id="ARBA00006464"/>
    </source>
</evidence>
<dbReference type="AlphaFoldDB" id="A0A078M711"/>
<evidence type="ECO:0000256" key="2">
    <source>
        <dbReference type="SAM" id="Phobius"/>
    </source>
</evidence>
<gene>
    <name evidence="4" type="primary">epsL</name>
    <name evidence="4" type="ORF">BN1048_00976</name>
</gene>
<keyword evidence="2" id="KW-0812">Transmembrane</keyword>
<evidence type="ECO:0000259" key="3">
    <source>
        <dbReference type="Pfam" id="PF02397"/>
    </source>
</evidence>
<organism evidence="4 5">
    <name type="scientific">Jeotgalicoccus saudimassiliensis</name>
    <dbReference type="NCBI Taxonomy" id="1461582"/>
    <lineage>
        <taxon>Bacteria</taxon>
        <taxon>Bacillati</taxon>
        <taxon>Bacillota</taxon>
        <taxon>Bacilli</taxon>
        <taxon>Bacillales</taxon>
        <taxon>Staphylococcaceae</taxon>
        <taxon>Jeotgalicoccus</taxon>
    </lineage>
</organism>
<keyword evidence="5" id="KW-1185">Reference proteome</keyword>
<proteinExistence type="inferred from homology"/>
<dbReference type="PANTHER" id="PTHR30576">
    <property type="entry name" value="COLANIC BIOSYNTHESIS UDP-GLUCOSE LIPID CARRIER TRANSFERASE"/>
    <property type="match status" value="1"/>
</dbReference>
<protein>
    <submittedName>
        <fullName evidence="4">Putative sugar transferase EpsL</fullName>
    </submittedName>
</protein>
<dbReference type="EMBL" id="CCSE01000001">
    <property type="protein sequence ID" value="CEA00491.1"/>
    <property type="molecule type" value="Genomic_DNA"/>
</dbReference>
<comment type="similarity">
    <text evidence="1">Belongs to the bacterial sugar transferase family.</text>
</comment>
<dbReference type="Proteomes" id="UP000044136">
    <property type="component" value="Unassembled WGS sequence"/>
</dbReference>
<dbReference type="RefSeq" id="WP_197693000.1">
    <property type="nucleotide sequence ID" value="NZ_CCSE01000001.1"/>
</dbReference>
<keyword evidence="4" id="KW-0808">Transferase</keyword>
<dbReference type="GO" id="GO:0016780">
    <property type="term" value="F:phosphotransferase activity, for other substituted phosphate groups"/>
    <property type="evidence" value="ECO:0007669"/>
    <property type="project" value="TreeGrafter"/>
</dbReference>
<dbReference type="PANTHER" id="PTHR30576:SF0">
    <property type="entry name" value="UNDECAPRENYL-PHOSPHATE N-ACETYLGALACTOSAMINYL 1-PHOSPHATE TRANSFERASE-RELATED"/>
    <property type="match status" value="1"/>
</dbReference>
<dbReference type="STRING" id="1461582.BN1048_00976"/>
<name>A0A078M711_9STAP</name>
<sequence length="206" mass="24128">MKYKNYKRKLDILISLIGLIFLMPLFIIVSIAIKVESKGPIIFKQKRLGENGRIFNIYKFRSMVVGAEKSGVYELEGDSRVTKVGKFIRKTSIDELPQFLNILKGDMSIIGPRPTLTYHPWTYEKYDDFQLQRFLVKPGVSGWAQVNGRKELSWEERIKFDVYYVENYSFLFDLKIIVLTLIKVLRMESNLNINETTNNKDVNRND</sequence>
<feature type="domain" description="Bacterial sugar transferase" evidence="3">
    <location>
        <begin position="7"/>
        <end position="185"/>
    </location>
</feature>
<dbReference type="eggNOG" id="COG2148">
    <property type="taxonomic scope" value="Bacteria"/>
</dbReference>
<feature type="transmembrane region" description="Helical" evidence="2">
    <location>
        <begin position="12"/>
        <end position="33"/>
    </location>
</feature>
<evidence type="ECO:0000313" key="4">
    <source>
        <dbReference type="EMBL" id="CEA00491.1"/>
    </source>
</evidence>